<dbReference type="EMBL" id="JAAAIP010000549">
    <property type="protein sequence ID" value="KAG0315292.1"/>
    <property type="molecule type" value="Genomic_DNA"/>
</dbReference>
<organism evidence="10 11">
    <name type="scientific">Dissophora globulifera</name>
    <dbReference type="NCBI Taxonomy" id="979702"/>
    <lineage>
        <taxon>Eukaryota</taxon>
        <taxon>Fungi</taxon>
        <taxon>Fungi incertae sedis</taxon>
        <taxon>Mucoromycota</taxon>
        <taxon>Mortierellomycotina</taxon>
        <taxon>Mortierellomycetes</taxon>
        <taxon>Mortierellales</taxon>
        <taxon>Mortierellaceae</taxon>
        <taxon>Dissophora</taxon>
    </lineage>
</organism>
<comment type="subcellular location">
    <subcellularLocation>
        <location evidence="1">Endoplasmic reticulum membrane</location>
        <topology evidence="1">Multi-pass membrane protein</topology>
    </subcellularLocation>
</comment>
<gene>
    <name evidence="10" type="ORF">BGZ99_007547</name>
</gene>
<keyword evidence="5" id="KW-0256">Endoplasmic reticulum</keyword>
<dbReference type="GO" id="GO:0005787">
    <property type="term" value="C:signal peptidase complex"/>
    <property type="evidence" value="ECO:0007669"/>
    <property type="project" value="InterPro"/>
</dbReference>
<keyword evidence="4 9" id="KW-0812">Transmembrane</keyword>
<comment type="similarity">
    <text evidence="2">Belongs to the SPCS2 family.</text>
</comment>
<dbReference type="PANTHER" id="PTHR13085:SF0">
    <property type="entry name" value="SIGNAL PEPTIDASE COMPLEX SUBUNIT 2"/>
    <property type="match status" value="1"/>
</dbReference>
<reference evidence="10" key="1">
    <citation type="journal article" date="2020" name="Fungal Divers.">
        <title>Resolving the Mortierellaceae phylogeny through synthesis of multi-gene phylogenetics and phylogenomics.</title>
        <authorList>
            <person name="Vandepol N."/>
            <person name="Liber J."/>
            <person name="Desiro A."/>
            <person name="Na H."/>
            <person name="Kennedy M."/>
            <person name="Barry K."/>
            <person name="Grigoriev I.V."/>
            <person name="Miller A.N."/>
            <person name="O'Donnell K."/>
            <person name="Stajich J.E."/>
            <person name="Bonito G."/>
        </authorList>
    </citation>
    <scope>NUCLEOTIDE SEQUENCE</scope>
    <source>
        <strain evidence="10">REB-010B</strain>
    </source>
</reference>
<feature type="transmembrane region" description="Helical" evidence="9">
    <location>
        <begin position="49"/>
        <end position="67"/>
    </location>
</feature>
<sequence length="200" mass="22592">MTTEGKDRAIKVDKSNMLELKNACDEALKEYLESTAGYRQSHRHTDIKLLIGYLGCAAAGAGSYYGYYHPFELSETKFWTFVSVVIYFLCNALMTLYAYFIEKETVFTGSKTTANGTQTITVGSSVKHYNPYYDLDIRMDFSGARAGSGSSSVTKTKKWTHQQFSTAFRFWFDEDGVLAQDQFEADIVKFLANTEATHLE</sequence>
<keyword evidence="7 9" id="KW-0472">Membrane</keyword>
<protein>
    <recommendedName>
        <fullName evidence="3">Signal peptidase complex subunit 2</fullName>
    </recommendedName>
</protein>
<evidence type="ECO:0000313" key="11">
    <source>
        <dbReference type="Proteomes" id="UP000738325"/>
    </source>
</evidence>
<evidence type="ECO:0000313" key="10">
    <source>
        <dbReference type="EMBL" id="KAG0315292.1"/>
    </source>
</evidence>
<evidence type="ECO:0000256" key="7">
    <source>
        <dbReference type="ARBA" id="ARBA00023136"/>
    </source>
</evidence>
<evidence type="ECO:0000256" key="9">
    <source>
        <dbReference type="SAM" id="Phobius"/>
    </source>
</evidence>
<feature type="transmembrane region" description="Helical" evidence="9">
    <location>
        <begin position="79"/>
        <end position="101"/>
    </location>
</feature>
<dbReference type="InterPro" id="IPR009582">
    <property type="entry name" value="Spc2/SPCS2"/>
</dbReference>
<evidence type="ECO:0000256" key="2">
    <source>
        <dbReference type="ARBA" id="ARBA00007324"/>
    </source>
</evidence>
<evidence type="ECO:0000256" key="6">
    <source>
        <dbReference type="ARBA" id="ARBA00022989"/>
    </source>
</evidence>
<evidence type="ECO:0000256" key="3">
    <source>
        <dbReference type="ARBA" id="ARBA00017057"/>
    </source>
</evidence>
<dbReference type="PANTHER" id="PTHR13085">
    <property type="entry name" value="MICROSOMAL SIGNAL PEPTIDASE 25 KDA SUBUNIT"/>
    <property type="match status" value="1"/>
</dbReference>
<comment type="caution">
    <text evidence="10">The sequence shown here is derived from an EMBL/GenBank/DDBJ whole genome shotgun (WGS) entry which is preliminary data.</text>
</comment>
<proteinExistence type="inferred from homology"/>
<dbReference type="AlphaFoldDB" id="A0A9P6UQG9"/>
<dbReference type="GO" id="GO:0045047">
    <property type="term" value="P:protein targeting to ER"/>
    <property type="evidence" value="ECO:0007669"/>
    <property type="project" value="TreeGrafter"/>
</dbReference>
<dbReference type="GO" id="GO:0006465">
    <property type="term" value="P:signal peptide processing"/>
    <property type="evidence" value="ECO:0007669"/>
    <property type="project" value="InterPro"/>
</dbReference>
<dbReference type="Pfam" id="PF06703">
    <property type="entry name" value="SPC25"/>
    <property type="match status" value="1"/>
</dbReference>
<comment type="function">
    <text evidence="8">Component of the signal peptidase complex (SPC) which catalyzes the cleavage of N-terminal signal sequences from nascent proteins as they are translocated into the lumen of the endoplasmic reticulum. Enhances the enzymatic activity of SPC and facilitates the interactions between different components of the translocation site.</text>
</comment>
<evidence type="ECO:0000256" key="8">
    <source>
        <dbReference type="ARBA" id="ARBA00045608"/>
    </source>
</evidence>
<evidence type="ECO:0000256" key="4">
    <source>
        <dbReference type="ARBA" id="ARBA00022692"/>
    </source>
</evidence>
<evidence type="ECO:0000256" key="1">
    <source>
        <dbReference type="ARBA" id="ARBA00004477"/>
    </source>
</evidence>
<keyword evidence="11" id="KW-1185">Reference proteome</keyword>
<evidence type="ECO:0000256" key="5">
    <source>
        <dbReference type="ARBA" id="ARBA00022824"/>
    </source>
</evidence>
<accession>A0A9P6UQG9</accession>
<dbReference type="OrthoDB" id="29558at2759"/>
<dbReference type="Proteomes" id="UP000738325">
    <property type="component" value="Unassembled WGS sequence"/>
</dbReference>
<keyword evidence="6 9" id="KW-1133">Transmembrane helix</keyword>
<name>A0A9P6UQG9_9FUNG</name>